<evidence type="ECO:0000313" key="3">
    <source>
        <dbReference type="Proteomes" id="UP000231912"/>
    </source>
</evidence>
<dbReference type="EMBL" id="NPDT01000007">
    <property type="protein sequence ID" value="PJZ64940.1"/>
    <property type="molecule type" value="Genomic_DNA"/>
</dbReference>
<dbReference type="InterPro" id="IPR011990">
    <property type="entry name" value="TPR-like_helical_dom_sf"/>
</dbReference>
<dbReference type="Gene3D" id="1.25.40.10">
    <property type="entry name" value="Tetratricopeptide repeat domain"/>
    <property type="match status" value="1"/>
</dbReference>
<dbReference type="AlphaFoldDB" id="A0A2M9Z940"/>
<dbReference type="PROSITE" id="PS51257">
    <property type="entry name" value="PROKAR_LIPOPROTEIN"/>
    <property type="match status" value="1"/>
</dbReference>
<protein>
    <submittedName>
        <fullName evidence="2">Lipoprotein LipL41</fullName>
    </submittedName>
</protein>
<organism evidence="2 3">
    <name type="scientific">Leptospira wolffii</name>
    <dbReference type="NCBI Taxonomy" id="409998"/>
    <lineage>
        <taxon>Bacteria</taxon>
        <taxon>Pseudomonadati</taxon>
        <taxon>Spirochaetota</taxon>
        <taxon>Spirochaetia</taxon>
        <taxon>Leptospirales</taxon>
        <taxon>Leptospiraceae</taxon>
        <taxon>Leptospira</taxon>
    </lineage>
</organism>
<reference evidence="2 3" key="1">
    <citation type="submission" date="2017-07" db="EMBL/GenBank/DDBJ databases">
        <title>Leptospira spp. isolated from tropical soils.</title>
        <authorList>
            <person name="Thibeaux R."/>
            <person name="Iraola G."/>
            <person name="Ferres I."/>
            <person name="Bierque E."/>
            <person name="Girault D."/>
            <person name="Soupe-Gilbert M.-E."/>
            <person name="Picardeau M."/>
            <person name="Goarant C."/>
        </authorList>
    </citation>
    <scope>NUCLEOTIDE SEQUENCE [LARGE SCALE GENOMIC DNA]</scope>
    <source>
        <strain evidence="2 3">FH2-C-A2</strain>
    </source>
</reference>
<dbReference type="NCBIfam" id="NF033161">
    <property type="entry name" value="lipo_LipL41"/>
    <property type="match status" value="1"/>
</dbReference>
<accession>A0A2M9Z940</accession>
<evidence type="ECO:0000313" key="2">
    <source>
        <dbReference type="EMBL" id="PJZ64940.1"/>
    </source>
</evidence>
<gene>
    <name evidence="2" type="ORF">CH371_15680</name>
</gene>
<comment type="caution">
    <text evidence="2">The sequence shown here is derived from an EMBL/GenBank/DDBJ whole genome shotgun (WGS) entry which is preliminary data.</text>
</comment>
<proteinExistence type="predicted"/>
<dbReference type="InterPro" id="IPR019734">
    <property type="entry name" value="TPR_rpt"/>
</dbReference>
<dbReference type="Proteomes" id="UP000231912">
    <property type="component" value="Unassembled WGS sequence"/>
</dbReference>
<dbReference type="PROSITE" id="PS50005">
    <property type="entry name" value="TPR"/>
    <property type="match status" value="1"/>
</dbReference>
<dbReference type="RefSeq" id="WP_100759728.1">
    <property type="nucleotide sequence ID" value="NZ_NPDT01000007.1"/>
</dbReference>
<evidence type="ECO:0000256" key="1">
    <source>
        <dbReference type="PROSITE-ProRule" id="PRU00339"/>
    </source>
</evidence>
<dbReference type="SUPFAM" id="SSF81901">
    <property type="entry name" value="HCP-like"/>
    <property type="match status" value="1"/>
</dbReference>
<keyword evidence="2" id="KW-0449">Lipoprotein</keyword>
<feature type="repeat" description="TPR" evidence="1">
    <location>
        <begin position="303"/>
        <end position="336"/>
    </location>
</feature>
<name>A0A2M9Z940_9LEPT</name>
<keyword evidence="1" id="KW-0802">TPR repeat</keyword>
<sequence length="355" mass="39266">MNLRLLSFISILIFLGSCKGVRVEYPFYPPTPEGRELRIFLKGVRNVGLAVEPAKADVWMEDYELSRSFILMVPGKIYEAFSEDSYFKMVDLSKRADILNEATLSLTGIVQSRAKLGNLLGAEAILYVTVGRPVSECSTELRTDYLAMGMTILQAAAAANSKNRRHRAMAPVVSAQDPVMKPTGVRRILLPIEASLVRVDSGETKKAVISKPSIVYNGVGDTSCPALLQSLSTALEEAIPEIETRLSPKIRTERVSIFTEEEDPEVSAFLEEGYEEIKGETPSFNRAKQAWEKADQKAKGKSWAAKANLATYYFSQGDFEKASELYDQASKLEGPEKDYLNDLRRISSAAAEAVE</sequence>